<name>A0A5J4T944_9EUKA</name>
<sequence>FNKTEVDALLDDKLNFNDQFDAYTNGEDDTLLLLKANQSTTYIKAETDYLISQIEVGDVDLSGYMTLDISQAITANKTFYNACRFIRSIDGMGIIIGASFIKSGVDDSIVLLGAGGTKLISEFSSSVDDSNYVKNTVIGNLTATSFIKSGQDDTSFLLAGDGDRLLSDFSNGSATVEILASGIAINETASEFGLQQEQVAVVAQVAQDNVL</sequence>
<accession>A0A5J4T944</accession>
<comment type="caution">
    <text evidence="1">The sequence shown here is derived from an EMBL/GenBank/DDBJ whole genome shotgun (WGS) entry which is preliminary data.</text>
</comment>
<proteinExistence type="predicted"/>
<evidence type="ECO:0000313" key="2">
    <source>
        <dbReference type="Proteomes" id="UP000324800"/>
    </source>
</evidence>
<feature type="non-terminal residue" evidence="1">
    <location>
        <position position="1"/>
    </location>
</feature>
<dbReference type="Proteomes" id="UP000324800">
    <property type="component" value="Unassembled WGS sequence"/>
</dbReference>
<protein>
    <submittedName>
        <fullName evidence="1">Uncharacterized protein</fullName>
    </submittedName>
</protein>
<gene>
    <name evidence="1" type="ORF">EZS28_049764</name>
</gene>
<organism evidence="1 2">
    <name type="scientific">Streblomastix strix</name>
    <dbReference type="NCBI Taxonomy" id="222440"/>
    <lineage>
        <taxon>Eukaryota</taxon>
        <taxon>Metamonada</taxon>
        <taxon>Preaxostyla</taxon>
        <taxon>Oxymonadida</taxon>
        <taxon>Streblomastigidae</taxon>
        <taxon>Streblomastix</taxon>
    </lineage>
</organism>
<dbReference type="AlphaFoldDB" id="A0A5J4T944"/>
<evidence type="ECO:0000313" key="1">
    <source>
        <dbReference type="EMBL" id="KAA6354709.1"/>
    </source>
</evidence>
<dbReference type="EMBL" id="SNRW01035839">
    <property type="protein sequence ID" value="KAA6354709.1"/>
    <property type="molecule type" value="Genomic_DNA"/>
</dbReference>
<reference evidence="1 2" key="1">
    <citation type="submission" date="2019-03" db="EMBL/GenBank/DDBJ databases">
        <title>Single cell metagenomics reveals metabolic interactions within the superorganism composed of flagellate Streblomastix strix and complex community of Bacteroidetes bacteria on its surface.</title>
        <authorList>
            <person name="Treitli S.C."/>
            <person name="Kolisko M."/>
            <person name="Husnik F."/>
            <person name="Keeling P."/>
            <person name="Hampl V."/>
        </authorList>
    </citation>
    <scope>NUCLEOTIDE SEQUENCE [LARGE SCALE GENOMIC DNA]</scope>
    <source>
        <strain evidence="1">ST1C</strain>
    </source>
</reference>